<evidence type="ECO:0000256" key="3">
    <source>
        <dbReference type="ARBA" id="ARBA00022692"/>
    </source>
</evidence>
<feature type="domain" description="PhoU" evidence="8">
    <location>
        <begin position="450"/>
        <end position="529"/>
    </location>
</feature>
<dbReference type="InterPro" id="IPR026022">
    <property type="entry name" value="PhoU_dom"/>
</dbReference>
<feature type="domain" description="PhoU" evidence="8">
    <location>
        <begin position="341"/>
        <end position="421"/>
    </location>
</feature>
<evidence type="ECO:0000256" key="5">
    <source>
        <dbReference type="ARBA" id="ARBA00023136"/>
    </source>
</evidence>
<feature type="transmembrane region" description="Helical" evidence="7">
    <location>
        <begin position="132"/>
        <end position="153"/>
    </location>
</feature>
<proteinExistence type="predicted"/>
<keyword evidence="4 7" id="KW-1133">Transmembrane helix</keyword>
<sequence length="563" mass="59458">MSATLTLVDLLGAGALLLWGLRMVRTGVTRAFGAGLRHWIGVGTRNRLAAFLAGLGATVAVQSSTATALMTASFASRELVSTAMALAVMIGADVGTSLVARILALDVHWLSPALFLAGVAAFMASEASRPRAVARALVGLGLMLLALKLLGAATEPMRDSPLIRSLLAALGEAPLLAVLVAALLAIVASSSLAVVLVVMSLAAAGELTPGLAVALVLGANLGGAVPPYLATATYGPSARRVTLGNLAVRLAGCLLVLPLAGRLGQALASFSAGPASLVVDAHVAFNMALALLFLPLVGALGALAQRVLPAPQPEERGPRHLDESALDTPAVALACAARETLRVGDVVETMLARSLDALRRDDIKLRHEIAKMDDEVDDLQEAVKLYLSRLGRDGLDDADARRSTEILSFAINLEHMGDIIVKSLLDLVAKKTRHHLRFSDEGLAEIEALHARTMENLRIAMGIFISRDVKLARQLLEVKTEIRALERTSAERHIERLREGRLETLQTSALHLDVLRDLKRINAHITSVAYPILDEAGELRQSRLRPHPAGDEAAARSGRAAAH</sequence>
<evidence type="ECO:0000256" key="2">
    <source>
        <dbReference type="ARBA" id="ARBA00022475"/>
    </source>
</evidence>
<dbReference type="NCBIfam" id="NF037997">
    <property type="entry name" value="Na_Pi_symport"/>
    <property type="match status" value="1"/>
</dbReference>
<comment type="caution">
    <text evidence="9">The sequence shown here is derived from an EMBL/GenBank/DDBJ whole genome shotgun (WGS) entry which is preliminary data.</text>
</comment>
<dbReference type="InterPro" id="IPR038078">
    <property type="entry name" value="PhoU-like_sf"/>
</dbReference>
<dbReference type="Pfam" id="PF01895">
    <property type="entry name" value="PhoU"/>
    <property type="match status" value="2"/>
</dbReference>
<comment type="subcellular location">
    <subcellularLocation>
        <location evidence="1">Cell membrane</location>
        <topology evidence="1">Multi-pass membrane protein</topology>
    </subcellularLocation>
</comment>
<gene>
    <name evidence="9" type="ORF">QNA08_15630</name>
</gene>
<dbReference type="InterPro" id="IPR003841">
    <property type="entry name" value="Na/Pi_transpt"/>
</dbReference>
<evidence type="ECO:0000259" key="8">
    <source>
        <dbReference type="Pfam" id="PF01895"/>
    </source>
</evidence>
<dbReference type="PANTHER" id="PTHR10010">
    <property type="entry name" value="SOLUTE CARRIER FAMILY 34 SODIUM PHOSPHATE , MEMBER 2-RELATED"/>
    <property type="match status" value="1"/>
</dbReference>
<accession>A0ABT7ALF9</accession>
<keyword evidence="5 7" id="KW-0472">Membrane</keyword>
<dbReference type="SUPFAM" id="SSF109755">
    <property type="entry name" value="PhoU-like"/>
    <property type="match status" value="1"/>
</dbReference>
<name>A0ABT7ALF9_9HYPH</name>
<dbReference type="Proteomes" id="UP001321492">
    <property type="component" value="Unassembled WGS sequence"/>
</dbReference>
<evidence type="ECO:0000313" key="9">
    <source>
        <dbReference type="EMBL" id="MDJ1159654.1"/>
    </source>
</evidence>
<reference evidence="9 10" key="1">
    <citation type="submission" date="2023-05" db="EMBL/GenBank/DDBJ databases">
        <title>Chelatococcus sp. nov., a moderately thermophilic bacterium isolated from hot spring microbial mat.</title>
        <authorList>
            <person name="Hu C.-J."/>
            <person name="Li W.-J."/>
        </authorList>
    </citation>
    <scope>NUCLEOTIDE SEQUENCE [LARGE SCALE GENOMIC DNA]</scope>
    <source>
        <strain evidence="9 10">SYSU G07232</strain>
    </source>
</reference>
<dbReference type="Gene3D" id="1.20.58.220">
    <property type="entry name" value="Phosphate transport system protein phou homolog 2, domain 2"/>
    <property type="match status" value="1"/>
</dbReference>
<evidence type="ECO:0000256" key="4">
    <source>
        <dbReference type="ARBA" id="ARBA00022989"/>
    </source>
</evidence>
<keyword evidence="2" id="KW-1003">Cell membrane</keyword>
<keyword evidence="10" id="KW-1185">Reference proteome</keyword>
<feature type="transmembrane region" description="Helical" evidence="7">
    <location>
        <begin position="173"/>
        <end position="198"/>
    </location>
</feature>
<feature type="transmembrane region" description="Helical" evidence="7">
    <location>
        <begin position="281"/>
        <end position="304"/>
    </location>
</feature>
<evidence type="ECO:0000313" key="10">
    <source>
        <dbReference type="Proteomes" id="UP001321492"/>
    </source>
</evidence>
<evidence type="ECO:0000256" key="7">
    <source>
        <dbReference type="SAM" id="Phobius"/>
    </source>
</evidence>
<feature type="region of interest" description="Disordered" evidence="6">
    <location>
        <begin position="543"/>
        <end position="563"/>
    </location>
</feature>
<organism evidence="9 10">
    <name type="scientific">Chelatococcus albus</name>
    <dbReference type="NCBI Taxonomy" id="3047466"/>
    <lineage>
        <taxon>Bacteria</taxon>
        <taxon>Pseudomonadati</taxon>
        <taxon>Pseudomonadota</taxon>
        <taxon>Alphaproteobacteria</taxon>
        <taxon>Hyphomicrobiales</taxon>
        <taxon>Chelatococcaceae</taxon>
        <taxon>Chelatococcus</taxon>
    </lineage>
</organism>
<dbReference type="Pfam" id="PF02690">
    <property type="entry name" value="Na_Pi_cotrans"/>
    <property type="match status" value="2"/>
</dbReference>
<dbReference type="RefSeq" id="WP_283741692.1">
    <property type="nucleotide sequence ID" value="NZ_JASJEV010000011.1"/>
</dbReference>
<feature type="transmembrane region" description="Helical" evidence="7">
    <location>
        <begin position="210"/>
        <end position="229"/>
    </location>
</feature>
<feature type="transmembrane region" description="Helical" evidence="7">
    <location>
        <begin position="49"/>
        <end position="71"/>
    </location>
</feature>
<dbReference type="EMBL" id="JASJEV010000011">
    <property type="protein sequence ID" value="MDJ1159654.1"/>
    <property type="molecule type" value="Genomic_DNA"/>
</dbReference>
<feature type="transmembrane region" description="Helical" evidence="7">
    <location>
        <begin position="109"/>
        <end position="125"/>
    </location>
</feature>
<feature type="transmembrane region" description="Helical" evidence="7">
    <location>
        <begin position="83"/>
        <end position="103"/>
    </location>
</feature>
<dbReference type="PANTHER" id="PTHR10010:SF46">
    <property type="entry name" value="SODIUM-DEPENDENT PHOSPHATE TRANSPORT PROTEIN 2B"/>
    <property type="match status" value="1"/>
</dbReference>
<evidence type="ECO:0000256" key="1">
    <source>
        <dbReference type="ARBA" id="ARBA00004651"/>
    </source>
</evidence>
<keyword evidence="3 7" id="KW-0812">Transmembrane</keyword>
<protein>
    <submittedName>
        <fullName evidence="9">Na/Pi cotransporter family protein</fullName>
    </submittedName>
</protein>
<feature type="transmembrane region" description="Helical" evidence="7">
    <location>
        <begin position="241"/>
        <end position="260"/>
    </location>
</feature>
<evidence type="ECO:0000256" key="6">
    <source>
        <dbReference type="SAM" id="MobiDB-lite"/>
    </source>
</evidence>